<sequence>MSLTFSETKIYSKNGWDLVVSKYNLVNTHKTQVIMPPTFVNQNNITVYCNHDTWEDFISNIKTAPIQPFDINLANYQGNIITRYPKTRTSNLAGTLPFDDPNVELFSEMKIDSSKHPDNQTVLIVPFLKGYSKVDSDNRCRLFIADLEALVQMKHTEQNFLDAVRSKLGHVHLITSTFFTNCPLTTYFGKVTMSNCLGVEREINKFIENLMGRVISSETHAYSNMVPLNSTAKVYLVGNQTENKNKKTKIVARSKGRLHFSGVSDEEGYVVIIGQNISSLNGNEINKPFITCTENKKLINKLLELVKIVNNLPTDMEHKKTFMKHEIDWVINCLLGIVPFKDESQITGPIFRDDLVGGIDVNIEVIKIINKLLKYSYLSFKEYVTLPPSTPALTPMMQSHNGYRRQTLGELCYPSTNPLDRLSSVF</sequence>
<reference evidence="1 2" key="1">
    <citation type="journal article" date="2010" name="Proc. Natl. Acad. Sci. U.S.A.">
        <title>Giant virus with a remarkable complement of genes infects marine zooplankton.</title>
        <authorList>
            <person name="Fischer M.G."/>
            <person name="Allen M.J."/>
            <person name="Wilson W.H."/>
            <person name="Suttle C.A."/>
        </authorList>
    </citation>
    <scope>NUCLEOTIDE SEQUENCE [LARGE SCALE GENOMIC DNA]</scope>
    <source>
        <strain evidence="1 2">BV-PW1</strain>
    </source>
</reference>
<proteinExistence type="predicted"/>
<keyword evidence="2" id="KW-1185">Reference proteome</keyword>
<organismHost>
    <name type="scientific">Cafeteria roenbergensis</name>
    <name type="common">Marine flagellate</name>
    <dbReference type="NCBI Taxonomy" id="33653"/>
</organismHost>
<organism evidence="1 2">
    <name type="scientific">Cafeteria roenbergensis virus (strain BV-PW1)</name>
    <name type="common">CroV</name>
    <dbReference type="NCBI Taxonomy" id="693272"/>
    <lineage>
        <taxon>Viruses</taxon>
        <taxon>Varidnaviria</taxon>
        <taxon>Bamfordvirae</taxon>
        <taxon>Nucleocytoviricota</taxon>
        <taxon>Megaviricetes</taxon>
        <taxon>Imitervirales</taxon>
        <taxon>Mimiviridae</taxon>
        <taxon>Aliimimivirinae</taxon>
        <taxon>Rheavirus</taxon>
        <taxon>Rheavirus sinusmexicani</taxon>
    </lineage>
</organism>
<name>E3T4S1_CROVB</name>
<dbReference type="GeneID" id="9887553"/>
<accession>E3T4S1</accession>
<dbReference type="EMBL" id="GU244497">
    <property type="protein sequence ID" value="ADO67184.1"/>
    <property type="molecule type" value="Genomic_DNA"/>
</dbReference>
<dbReference type="Proteomes" id="UP000029781">
    <property type="component" value="Segment"/>
</dbReference>
<dbReference type="RefSeq" id="YP_003969783.1">
    <property type="nucleotide sequence ID" value="NC_014637.1"/>
</dbReference>
<dbReference type="KEGG" id="vg:9887553"/>
<evidence type="ECO:0000313" key="2">
    <source>
        <dbReference type="Proteomes" id="UP000029781"/>
    </source>
</evidence>
<protein>
    <submittedName>
        <fullName evidence="1">Uncharacterized protein</fullName>
    </submittedName>
</protein>
<gene>
    <name evidence="1" type="ORF">crov151</name>
</gene>
<evidence type="ECO:0000313" key="1">
    <source>
        <dbReference type="EMBL" id="ADO67184.1"/>
    </source>
</evidence>